<evidence type="ECO:0000313" key="3">
    <source>
        <dbReference type="EMBL" id="KNC25943.1"/>
    </source>
</evidence>
<proteinExistence type="predicted"/>
<organism evidence="3 4">
    <name type="scientific">Lucilia cuprina</name>
    <name type="common">Green bottle fly</name>
    <name type="synonym">Australian sheep blowfly</name>
    <dbReference type="NCBI Taxonomy" id="7375"/>
    <lineage>
        <taxon>Eukaryota</taxon>
        <taxon>Metazoa</taxon>
        <taxon>Ecdysozoa</taxon>
        <taxon>Arthropoda</taxon>
        <taxon>Hexapoda</taxon>
        <taxon>Insecta</taxon>
        <taxon>Pterygota</taxon>
        <taxon>Neoptera</taxon>
        <taxon>Endopterygota</taxon>
        <taxon>Diptera</taxon>
        <taxon>Brachycera</taxon>
        <taxon>Muscomorpha</taxon>
        <taxon>Oestroidea</taxon>
        <taxon>Calliphoridae</taxon>
        <taxon>Luciliinae</taxon>
        <taxon>Lucilia</taxon>
    </lineage>
</organism>
<dbReference type="OrthoDB" id="8895262at2759"/>
<sequence length="190" mass="21639">MSKPDKKTCDSQELMKLIEVIHNKIDVLSENINKINNEIISNKATIQNELKDIKNQNKIILDVSAENTAAIKSSIKNNIPKYTMTFPISSVDKFQKVEETINEENEMGYIASIRAICGQCGIKKGLREIIKPEVLDLYNLDGIHNKLAGTYYEGNTDKTFKSDIRDALKLTKNLFCKEKRNVLHPKKIQL</sequence>
<dbReference type="EMBL" id="JRES01001059">
    <property type="protein sequence ID" value="KNC25943.1"/>
    <property type="molecule type" value="Genomic_DNA"/>
</dbReference>
<dbReference type="AlphaFoldDB" id="A0A0L0C0U7"/>
<comment type="caution">
    <text evidence="3">The sequence shown here is derived from an EMBL/GenBank/DDBJ whole genome shotgun (WGS) entry which is preliminary data.</text>
</comment>
<keyword evidence="1" id="KW-0175">Coiled coil</keyword>
<reference evidence="3 4" key="1">
    <citation type="journal article" date="2015" name="Nat. Commun.">
        <title>Lucilia cuprina genome unlocks parasitic fly biology to underpin future interventions.</title>
        <authorList>
            <person name="Anstead C.A."/>
            <person name="Korhonen P.K."/>
            <person name="Young N.D."/>
            <person name="Hall R.S."/>
            <person name="Jex A.R."/>
            <person name="Murali S.C."/>
            <person name="Hughes D.S."/>
            <person name="Lee S.F."/>
            <person name="Perry T."/>
            <person name="Stroehlein A.J."/>
            <person name="Ansell B.R."/>
            <person name="Breugelmans B."/>
            <person name="Hofmann A."/>
            <person name="Qu J."/>
            <person name="Dugan S."/>
            <person name="Lee S.L."/>
            <person name="Chao H."/>
            <person name="Dinh H."/>
            <person name="Han Y."/>
            <person name="Doddapaneni H.V."/>
            <person name="Worley K.C."/>
            <person name="Muzny D.M."/>
            <person name="Ioannidis P."/>
            <person name="Waterhouse R.M."/>
            <person name="Zdobnov E.M."/>
            <person name="James P.J."/>
            <person name="Bagnall N.H."/>
            <person name="Kotze A.C."/>
            <person name="Gibbs R.A."/>
            <person name="Richards S."/>
            <person name="Batterham P."/>
            <person name="Gasser R.B."/>
        </authorList>
    </citation>
    <scope>NUCLEOTIDE SEQUENCE [LARGE SCALE GENOMIC DNA]</scope>
    <source>
        <strain evidence="3 4">LS</strain>
        <tissue evidence="3">Full body</tissue>
    </source>
</reference>
<gene>
    <name evidence="3" type="ORF">FF38_10252</name>
</gene>
<accession>A0A0L0C0U7</accession>
<feature type="coiled-coil region" evidence="1">
    <location>
        <begin position="18"/>
        <end position="56"/>
    </location>
</feature>
<keyword evidence="4" id="KW-1185">Reference proteome</keyword>
<evidence type="ECO:0000256" key="1">
    <source>
        <dbReference type="SAM" id="Coils"/>
    </source>
</evidence>
<name>A0A0L0C0U7_LUCCU</name>
<protein>
    <recommendedName>
        <fullName evidence="2">DUF4806 domain-containing protein</fullName>
    </recommendedName>
</protein>
<feature type="domain" description="DUF4806" evidence="2">
    <location>
        <begin position="84"/>
        <end position="146"/>
    </location>
</feature>
<evidence type="ECO:0000313" key="4">
    <source>
        <dbReference type="Proteomes" id="UP000037069"/>
    </source>
</evidence>
<dbReference type="Proteomes" id="UP000037069">
    <property type="component" value="Unassembled WGS sequence"/>
</dbReference>
<dbReference type="Pfam" id="PF16064">
    <property type="entry name" value="DUF4806"/>
    <property type="match status" value="1"/>
</dbReference>
<dbReference type="InterPro" id="IPR032071">
    <property type="entry name" value="DUF4806"/>
</dbReference>
<evidence type="ECO:0000259" key="2">
    <source>
        <dbReference type="Pfam" id="PF16064"/>
    </source>
</evidence>